<dbReference type="InterPro" id="IPR013976">
    <property type="entry name" value="HDOD"/>
</dbReference>
<gene>
    <name evidence="2" type="ORF">S01H1_29431</name>
</gene>
<dbReference type="SUPFAM" id="SSF109604">
    <property type="entry name" value="HD-domain/PDEase-like"/>
    <property type="match status" value="1"/>
</dbReference>
<dbReference type="Pfam" id="PF08668">
    <property type="entry name" value="HDOD"/>
    <property type="match status" value="1"/>
</dbReference>
<reference evidence="2" key="1">
    <citation type="journal article" date="2014" name="Front. Microbiol.">
        <title>High frequency of phylogenetically diverse reductive dehalogenase-homologous genes in deep subseafloor sedimentary metagenomes.</title>
        <authorList>
            <person name="Kawai M."/>
            <person name="Futagami T."/>
            <person name="Toyoda A."/>
            <person name="Takaki Y."/>
            <person name="Nishi S."/>
            <person name="Hori S."/>
            <person name="Arai W."/>
            <person name="Tsubouchi T."/>
            <person name="Morono Y."/>
            <person name="Uchiyama I."/>
            <person name="Ito T."/>
            <person name="Fujiyama A."/>
            <person name="Inagaki F."/>
            <person name="Takami H."/>
        </authorList>
    </citation>
    <scope>NUCLEOTIDE SEQUENCE</scope>
    <source>
        <strain evidence="2">Expedition CK06-06</strain>
    </source>
</reference>
<dbReference type="AlphaFoldDB" id="X0TPN2"/>
<feature type="non-terminal residue" evidence="2">
    <location>
        <position position="1"/>
    </location>
</feature>
<proteinExistence type="predicted"/>
<organism evidence="2">
    <name type="scientific">marine sediment metagenome</name>
    <dbReference type="NCBI Taxonomy" id="412755"/>
    <lineage>
        <taxon>unclassified sequences</taxon>
        <taxon>metagenomes</taxon>
        <taxon>ecological metagenomes</taxon>
    </lineage>
</organism>
<evidence type="ECO:0000313" key="2">
    <source>
        <dbReference type="EMBL" id="GAF90107.1"/>
    </source>
</evidence>
<dbReference type="EMBL" id="BARS01018043">
    <property type="protein sequence ID" value="GAF90107.1"/>
    <property type="molecule type" value="Genomic_DNA"/>
</dbReference>
<name>X0TPN2_9ZZZZ</name>
<evidence type="ECO:0000259" key="1">
    <source>
        <dbReference type="PROSITE" id="PS51833"/>
    </source>
</evidence>
<dbReference type="InterPro" id="IPR052340">
    <property type="entry name" value="RNase_Y/CdgJ"/>
</dbReference>
<protein>
    <recommendedName>
        <fullName evidence="1">HDOD domain-containing protein</fullName>
    </recommendedName>
</protein>
<dbReference type="Gene3D" id="1.10.3210.10">
    <property type="entry name" value="Hypothetical protein af1432"/>
    <property type="match status" value="1"/>
</dbReference>
<feature type="domain" description="HDOD" evidence="1">
    <location>
        <begin position="5"/>
        <end position="194"/>
    </location>
</feature>
<dbReference type="PANTHER" id="PTHR33525:SF3">
    <property type="entry name" value="RIBONUCLEASE Y"/>
    <property type="match status" value="1"/>
</dbReference>
<sequence length="263" mass="29293">HNLTLPPLLHVAERVRPQLGDPKSNLGVVAKDLAEDQVIAAAVLRMANSPLYRGLNKITALQPAVSRLGVRALSTLLMHESLRAAMFFRKGRANELARIVWRGSLASACIMHGLCEFTRLDSEDAFLVGLLHDIGNVVVLRITYAEKGFPQYEIDLDTFEYLCLECHQEFGELLADAWSLPPDLKAIISNHHDSPDPEDPLRTLRLQVQLTDMINAMLGYATPAQYDLLGSRPVRDLGLADRNDFVTYLERLPDEVDETVASL</sequence>
<dbReference type="PANTHER" id="PTHR33525">
    <property type="match status" value="1"/>
</dbReference>
<dbReference type="PROSITE" id="PS51833">
    <property type="entry name" value="HDOD"/>
    <property type="match status" value="1"/>
</dbReference>
<accession>X0TPN2</accession>
<comment type="caution">
    <text evidence="2">The sequence shown here is derived from an EMBL/GenBank/DDBJ whole genome shotgun (WGS) entry which is preliminary data.</text>
</comment>